<dbReference type="PANTHER" id="PTHR40061">
    <property type="entry name" value="SPORULATION PROTEIN YLMC-RELATED"/>
    <property type="match status" value="1"/>
</dbReference>
<dbReference type="EMBL" id="SWLG01000006">
    <property type="protein sequence ID" value="TLS37379.1"/>
    <property type="molecule type" value="Genomic_DNA"/>
</dbReference>
<dbReference type="InterPro" id="IPR014238">
    <property type="entry name" value="Spore_YlmC/YmxH"/>
</dbReference>
<evidence type="ECO:0000259" key="1">
    <source>
        <dbReference type="Pfam" id="PF05239"/>
    </source>
</evidence>
<organism evidence="2 3">
    <name type="scientific">Exobacillus caeni</name>
    <dbReference type="NCBI Taxonomy" id="2574798"/>
    <lineage>
        <taxon>Bacteria</taxon>
        <taxon>Bacillati</taxon>
        <taxon>Bacillota</taxon>
        <taxon>Bacilli</taxon>
        <taxon>Bacillales</taxon>
        <taxon>Guptibacillaceae</taxon>
        <taxon>Exobacillus</taxon>
    </lineage>
</organism>
<dbReference type="InterPro" id="IPR011033">
    <property type="entry name" value="PRC_barrel-like_sf"/>
</dbReference>
<proteinExistence type="predicted"/>
<comment type="caution">
    <text evidence="2">The sequence shown here is derived from an EMBL/GenBank/DDBJ whole genome shotgun (WGS) entry which is preliminary data.</text>
</comment>
<accession>A0A5R9F4F1</accession>
<dbReference type="PANTHER" id="PTHR40061:SF2">
    <property type="entry name" value="PRC-BARREL DOMAIN-CONTAINING PROTEIN"/>
    <property type="match status" value="1"/>
</dbReference>
<evidence type="ECO:0000313" key="3">
    <source>
        <dbReference type="Proteomes" id="UP000308230"/>
    </source>
</evidence>
<dbReference type="RefSeq" id="WP_138125757.1">
    <property type="nucleotide sequence ID" value="NZ_SWLG01000006.1"/>
</dbReference>
<dbReference type="Proteomes" id="UP000308230">
    <property type="component" value="Unassembled WGS sequence"/>
</dbReference>
<protein>
    <submittedName>
        <fullName evidence="2">YlmC/YmxH family sporulation protein</fullName>
    </submittedName>
</protein>
<dbReference type="Gene3D" id="2.30.30.240">
    <property type="entry name" value="PRC-barrel domain"/>
    <property type="match status" value="1"/>
</dbReference>
<feature type="domain" description="PRC-barrel" evidence="1">
    <location>
        <begin position="1"/>
        <end position="78"/>
    </location>
</feature>
<dbReference type="OrthoDB" id="2468688at2"/>
<dbReference type="Pfam" id="PF05239">
    <property type="entry name" value="PRC"/>
    <property type="match status" value="1"/>
</dbReference>
<sequence>MRLSQLSGKEIVDISRGERLGVLGQTDLLFDETTGSLKALIIPQMSWLGIRKKSEEFSIPWNHIETIGKDIIIIQNPYTKP</sequence>
<dbReference type="SUPFAM" id="SSF50346">
    <property type="entry name" value="PRC-barrel domain"/>
    <property type="match status" value="1"/>
</dbReference>
<name>A0A5R9F4F1_9BACL</name>
<keyword evidence="3" id="KW-1185">Reference proteome</keyword>
<reference evidence="2 3" key="1">
    <citation type="submission" date="2019-04" db="EMBL/GenBank/DDBJ databases">
        <title>Bacillus caeni sp. nov., a bacterium isolated from mangrove sediment.</title>
        <authorList>
            <person name="Huang H."/>
            <person name="Mo K."/>
            <person name="Hu Y."/>
        </authorList>
    </citation>
    <scope>NUCLEOTIDE SEQUENCE [LARGE SCALE GENOMIC DNA]</scope>
    <source>
        <strain evidence="2 3">HB172195</strain>
    </source>
</reference>
<evidence type="ECO:0000313" key="2">
    <source>
        <dbReference type="EMBL" id="TLS37379.1"/>
    </source>
</evidence>
<gene>
    <name evidence="2" type="ORF">FCL54_09500</name>
</gene>
<dbReference type="AlphaFoldDB" id="A0A5R9F4F1"/>
<dbReference type="InterPro" id="IPR027275">
    <property type="entry name" value="PRC-brl_dom"/>
</dbReference>
<dbReference type="NCBIfam" id="TIGR02888">
    <property type="entry name" value="spore_YlmC_YmxH"/>
    <property type="match status" value="1"/>
</dbReference>